<feature type="region of interest" description="Disordered" evidence="1">
    <location>
        <begin position="1"/>
        <end position="27"/>
    </location>
</feature>
<sequence length="45" mass="4745">MSSSETPSGPQPNTAEPRANAKDESWTPLFDALCAEFGHPVGTRG</sequence>
<accession>A0ABR7LEF1</accession>
<evidence type="ECO:0000313" key="3">
    <source>
        <dbReference type="Proteomes" id="UP000734823"/>
    </source>
</evidence>
<dbReference type="RefSeq" id="WP_187224125.1">
    <property type="nucleotide sequence ID" value="NZ_JABVED010000023.1"/>
</dbReference>
<reference evidence="2 3" key="1">
    <citation type="submission" date="2020-06" db="EMBL/GenBank/DDBJ databases">
        <title>Actinokineospora xiongansis sp. nov., isolated from soil of Baiyangdian.</title>
        <authorList>
            <person name="Zhang X."/>
        </authorList>
    </citation>
    <scope>NUCLEOTIDE SEQUENCE [LARGE SCALE GENOMIC DNA]</scope>
    <source>
        <strain evidence="2 3">HBU206404</strain>
    </source>
</reference>
<dbReference type="EMBL" id="JABVED010000023">
    <property type="protein sequence ID" value="MBC6451044.1"/>
    <property type="molecule type" value="Genomic_DNA"/>
</dbReference>
<feature type="compositionally biased region" description="Polar residues" evidence="1">
    <location>
        <begin position="1"/>
        <end position="14"/>
    </location>
</feature>
<evidence type="ECO:0000256" key="1">
    <source>
        <dbReference type="SAM" id="MobiDB-lite"/>
    </source>
</evidence>
<comment type="caution">
    <text evidence="2">The sequence shown here is derived from an EMBL/GenBank/DDBJ whole genome shotgun (WGS) entry which is preliminary data.</text>
</comment>
<name>A0ABR7LEF1_9PSEU</name>
<keyword evidence="3" id="KW-1185">Reference proteome</keyword>
<protein>
    <submittedName>
        <fullName evidence="2">Uncharacterized protein</fullName>
    </submittedName>
</protein>
<evidence type="ECO:0000313" key="2">
    <source>
        <dbReference type="EMBL" id="MBC6451044.1"/>
    </source>
</evidence>
<gene>
    <name evidence="2" type="ORF">GPZ80_28160</name>
</gene>
<organism evidence="2 3">
    <name type="scientific">Actinokineospora xionganensis</name>
    <dbReference type="NCBI Taxonomy" id="2684470"/>
    <lineage>
        <taxon>Bacteria</taxon>
        <taxon>Bacillati</taxon>
        <taxon>Actinomycetota</taxon>
        <taxon>Actinomycetes</taxon>
        <taxon>Pseudonocardiales</taxon>
        <taxon>Pseudonocardiaceae</taxon>
        <taxon>Actinokineospora</taxon>
    </lineage>
</organism>
<proteinExistence type="predicted"/>
<dbReference type="Proteomes" id="UP000734823">
    <property type="component" value="Unassembled WGS sequence"/>
</dbReference>